<reference evidence="3 4" key="1">
    <citation type="submission" date="2016-10" db="EMBL/GenBank/DDBJ databases">
        <authorList>
            <person name="de Groot N.N."/>
        </authorList>
    </citation>
    <scope>NUCLEOTIDE SEQUENCE [LARGE SCALE GENOMIC DNA]</scope>
    <source>
        <strain evidence="3 4">GAS232</strain>
    </source>
</reference>
<evidence type="ECO:0000313" key="3">
    <source>
        <dbReference type="EMBL" id="SDE81721.1"/>
    </source>
</evidence>
<dbReference type="EMBL" id="LT629690">
    <property type="protein sequence ID" value="SDE81721.1"/>
    <property type="molecule type" value="Genomic_DNA"/>
</dbReference>
<protein>
    <submittedName>
        <fullName evidence="3">Sugar phosphate isomerase/epimerase</fullName>
    </submittedName>
</protein>
<dbReference type="PANTHER" id="PTHR12110:SF41">
    <property type="entry name" value="INOSOSE DEHYDRATASE"/>
    <property type="match status" value="1"/>
</dbReference>
<dbReference type="Pfam" id="PF01261">
    <property type="entry name" value="AP_endonuc_2"/>
    <property type="match status" value="1"/>
</dbReference>
<keyword evidence="4" id="KW-1185">Reference proteome</keyword>
<dbReference type="GO" id="GO:0016853">
    <property type="term" value="F:isomerase activity"/>
    <property type="evidence" value="ECO:0007669"/>
    <property type="project" value="UniProtKB-KW"/>
</dbReference>
<gene>
    <name evidence="3" type="ORF">SAMN05444167_0512</name>
</gene>
<feature type="domain" description="Xylose isomerase-like TIM barrel" evidence="2">
    <location>
        <begin position="59"/>
        <end position="319"/>
    </location>
</feature>
<dbReference type="SUPFAM" id="SSF51658">
    <property type="entry name" value="Xylose isomerase-like"/>
    <property type="match status" value="1"/>
</dbReference>
<evidence type="ECO:0000256" key="1">
    <source>
        <dbReference type="SAM" id="SignalP"/>
    </source>
</evidence>
<dbReference type="InterPro" id="IPR050312">
    <property type="entry name" value="IolE/XylAMocC-like"/>
</dbReference>
<dbReference type="InterPro" id="IPR013022">
    <property type="entry name" value="Xyl_isomerase-like_TIM-brl"/>
</dbReference>
<evidence type="ECO:0000313" key="4">
    <source>
        <dbReference type="Proteomes" id="UP000182427"/>
    </source>
</evidence>
<dbReference type="AlphaFoldDB" id="A0A1G7G0R2"/>
<name>A0A1G7G0R2_9BACT</name>
<keyword evidence="1" id="KW-0732">Signal</keyword>
<dbReference type="RefSeq" id="WP_083343763.1">
    <property type="nucleotide sequence ID" value="NZ_LT629690.1"/>
</dbReference>
<evidence type="ECO:0000259" key="2">
    <source>
        <dbReference type="Pfam" id="PF01261"/>
    </source>
</evidence>
<dbReference type="Proteomes" id="UP000182427">
    <property type="component" value="Chromosome I"/>
</dbReference>
<feature type="chain" id="PRO_5009241029" evidence="1">
    <location>
        <begin position="33"/>
        <end position="321"/>
    </location>
</feature>
<dbReference type="PANTHER" id="PTHR12110">
    <property type="entry name" value="HYDROXYPYRUVATE ISOMERASE"/>
    <property type="match status" value="1"/>
</dbReference>
<dbReference type="InterPro" id="IPR006311">
    <property type="entry name" value="TAT_signal"/>
</dbReference>
<dbReference type="OrthoDB" id="9798407at2"/>
<keyword evidence="3" id="KW-0413">Isomerase</keyword>
<sequence length="321" mass="34461">MSNITRRVFLGRAGSLAAVTAMAAAMPRFASATPLGLPIGIQLYVVNADLGKDAEATIKQLAAIGYKEVETAGFGSAKTAAALRKIFDDNGIKCPSAHLQFDMNNLNKAFDDAHTLGCTYATSSVPKQILASASMPDMSSMSQDERRAAMAKTMRGMLAPMTPDEFKALAEAMNKVGAAAKASGLRFAAHNHTMEFADDNGKPGYDYLISNTDKNTVFFEIDCGWITVAGHKPSEYINRYPGRIRMLHIKDFLAIEPGAATGPNAPKGAEIGTGVVNYKEIFASVKGKGIEHIFVEQEGPYSRMPAMQAAEADYKYLKSLS</sequence>
<dbReference type="InterPro" id="IPR036237">
    <property type="entry name" value="Xyl_isomerase-like_sf"/>
</dbReference>
<proteinExistence type="predicted"/>
<organism evidence="3 4">
    <name type="scientific">Terriglobus roseus</name>
    <dbReference type="NCBI Taxonomy" id="392734"/>
    <lineage>
        <taxon>Bacteria</taxon>
        <taxon>Pseudomonadati</taxon>
        <taxon>Acidobacteriota</taxon>
        <taxon>Terriglobia</taxon>
        <taxon>Terriglobales</taxon>
        <taxon>Acidobacteriaceae</taxon>
        <taxon>Terriglobus</taxon>
    </lineage>
</organism>
<dbReference type="PROSITE" id="PS51318">
    <property type="entry name" value="TAT"/>
    <property type="match status" value="1"/>
</dbReference>
<accession>A0A1G7G0R2</accession>
<dbReference type="Gene3D" id="3.20.20.150">
    <property type="entry name" value="Divalent-metal-dependent TIM barrel enzymes"/>
    <property type="match status" value="1"/>
</dbReference>
<feature type="signal peptide" evidence="1">
    <location>
        <begin position="1"/>
        <end position="32"/>
    </location>
</feature>